<dbReference type="GO" id="GO:0006893">
    <property type="term" value="P:Golgi to plasma membrane transport"/>
    <property type="evidence" value="ECO:0007669"/>
    <property type="project" value="TreeGrafter"/>
</dbReference>
<dbReference type="SUPFAM" id="SSF81383">
    <property type="entry name" value="F-box domain"/>
    <property type="match status" value="1"/>
</dbReference>
<dbReference type="GO" id="GO:0006887">
    <property type="term" value="P:exocytosis"/>
    <property type="evidence" value="ECO:0007669"/>
    <property type="project" value="TreeGrafter"/>
</dbReference>
<feature type="domain" description="F-box" evidence="2">
    <location>
        <begin position="11"/>
        <end position="57"/>
    </location>
</feature>
<sequence length="922" mass="101042">MLSSLKATQIVVLKPTLPAELISVILDYLPPDSLIRCAQVSRKLKETVYDNSRWINKLRAIGVWDENEARQRQENALHRRPTDAGARIGGGPNGSITAGGGHTATLFDIDAGGQTRNRANSHRKRPSLSDGFDDMTLASPTGTAMQPSTHHTRAISVIRDSRSMHGQARQSYGKIHAALNPFYVDITRPEYSTDPMVFRVFHEPQQQAQVLSNLGKYGQADNQLGWQDRVEKLQDATNSFQNRIMSDLRNAYAEKDVPRMHSSVVIATILDGGQSAVDVFIDNHPLMTGTQRLANPLDCVEGVASGHVDLSPSQRFFQRLAGIFSEQTTLIDEVFSPSQDVLDQLLRRVSTKVIQDFVDAVLNATRNVGKETYLKSVPGVFEQCMRFSLSIQPSKASPKTFQQDGQALLLKCFDKHIDLYLAEELDWFKAKAEEGVQSWEHDLSEQESRNESFFMSNVNRQAAKRDFLSSFKKVVMMPVNAVAAFPLPGGGSKSHAPILAESEKAARPTTPVLTSSAFAPNGGEAPTTELAAKAAIMNSRLEGIKSLFSIEVALNLVHLAKVSIERIAILTRQKTAFSKEAAQQCEAIFIALVQILGQRHIRTGFDKAVTHLTSYNPTQAKALQSAGNGASAQAGGVEPLVTFLELVNVGDLIQQMVDVFYAQELVSAQLTDRDDFLNPAAKEKKAFEQMLDERVAAGMSKGIDVLMGEVEYLCATTQAATDFNPGADGSDPMKVMDIGPSTTATQIVALVESHTAMLVGSTEKSMLDVFFQEVGLRLFSAVCKHIKRQRISVDGAIKLIRHTSDINLYSSFIASLKQKPLVPYTAALRELSGIYLVDCTPAIPSTPVTPRSAKPVKSPSSAQAKMYSSRAKELAAIIADNDRYKGVFGVDEVLEFAERRADWYAVRGDVERAMYGIGCLVM</sequence>
<dbReference type="InterPro" id="IPR048627">
    <property type="entry name" value="Sec10_HB"/>
</dbReference>
<reference evidence="3" key="1">
    <citation type="journal article" date="2020" name="Stud. Mycol.">
        <title>101 Dothideomycetes genomes: a test case for predicting lifestyles and emergence of pathogens.</title>
        <authorList>
            <person name="Haridas S."/>
            <person name="Albert R."/>
            <person name="Binder M."/>
            <person name="Bloem J."/>
            <person name="Labutti K."/>
            <person name="Salamov A."/>
            <person name="Andreopoulos B."/>
            <person name="Baker S."/>
            <person name="Barry K."/>
            <person name="Bills G."/>
            <person name="Bluhm B."/>
            <person name="Cannon C."/>
            <person name="Castanera R."/>
            <person name="Culley D."/>
            <person name="Daum C."/>
            <person name="Ezra D."/>
            <person name="Gonzalez J."/>
            <person name="Henrissat B."/>
            <person name="Kuo A."/>
            <person name="Liang C."/>
            <person name="Lipzen A."/>
            <person name="Lutzoni F."/>
            <person name="Magnuson J."/>
            <person name="Mondo S."/>
            <person name="Nolan M."/>
            <person name="Ohm R."/>
            <person name="Pangilinan J."/>
            <person name="Park H.-J."/>
            <person name="Ramirez L."/>
            <person name="Alfaro M."/>
            <person name="Sun H."/>
            <person name="Tritt A."/>
            <person name="Yoshinaga Y."/>
            <person name="Zwiers L.-H."/>
            <person name="Turgeon B."/>
            <person name="Goodwin S."/>
            <person name="Spatafora J."/>
            <person name="Crous P."/>
            <person name="Grigoriev I."/>
        </authorList>
    </citation>
    <scope>NUCLEOTIDE SEQUENCE</scope>
    <source>
        <strain evidence="3">CBS 260.36</strain>
    </source>
</reference>
<gene>
    <name evidence="3" type="ORF">K461DRAFT_298972</name>
</gene>
<keyword evidence="4" id="KW-1185">Reference proteome</keyword>
<dbReference type="PROSITE" id="PS50181">
    <property type="entry name" value="FBOX"/>
    <property type="match status" value="1"/>
</dbReference>
<comment type="caution">
    <text evidence="3">The sequence shown here is derived from an EMBL/GenBank/DDBJ whole genome shotgun (WGS) entry which is preliminary data.</text>
</comment>
<dbReference type="OrthoDB" id="5554140at2759"/>
<dbReference type="InterPro" id="IPR036047">
    <property type="entry name" value="F-box-like_dom_sf"/>
</dbReference>
<evidence type="ECO:0000256" key="1">
    <source>
        <dbReference type="SAM" id="MobiDB-lite"/>
    </source>
</evidence>
<dbReference type="Proteomes" id="UP000799439">
    <property type="component" value="Unassembled WGS sequence"/>
</dbReference>
<dbReference type="InterPro" id="IPR001810">
    <property type="entry name" value="F-box_dom"/>
</dbReference>
<accession>A0A9P4MJC0</accession>
<name>A0A9P4MJC0_9PEZI</name>
<feature type="region of interest" description="Disordered" evidence="1">
    <location>
        <begin position="112"/>
        <end position="150"/>
    </location>
</feature>
<dbReference type="SMART" id="SM00256">
    <property type="entry name" value="FBOX"/>
    <property type="match status" value="1"/>
</dbReference>
<dbReference type="PANTHER" id="PTHR12100">
    <property type="entry name" value="SEC10"/>
    <property type="match status" value="1"/>
</dbReference>
<dbReference type="Gene3D" id="1.20.1280.50">
    <property type="match status" value="1"/>
</dbReference>
<dbReference type="InterPro" id="IPR009976">
    <property type="entry name" value="Sec10-like"/>
</dbReference>
<feature type="compositionally biased region" description="Polar residues" evidence="1">
    <location>
        <begin position="138"/>
        <end position="149"/>
    </location>
</feature>
<dbReference type="CDD" id="cd09917">
    <property type="entry name" value="F-box_SF"/>
    <property type="match status" value="1"/>
</dbReference>
<dbReference type="Pfam" id="PF07393">
    <property type="entry name" value="Sec10_HB"/>
    <property type="match status" value="1"/>
</dbReference>
<protein>
    <recommendedName>
        <fullName evidence="2">F-box domain-containing protein</fullName>
    </recommendedName>
</protein>
<proteinExistence type="predicted"/>
<dbReference type="AlphaFoldDB" id="A0A9P4MJC0"/>
<evidence type="ECO:0000313" key="3">
    <source>
        <dbReference type="EMBL" id="KAF2156990.1"/>
    </source>
</evidence>
<organism evidence="3 4">
    <name type="scientific">Myriangium duriaei CBS 260.36</name>
    <dbReference type="NCBI Taxonomy" id="1168546"/>
    <lineage>
        <taxon>Eukaryota</taxon>
        <taxon>Fungi</taxon>
        <taxon>Dikarya</taxon>
        <taxon>Ascomycota</taxon>
        <taxon>Pezizomycotina</taxon>
        <taxon>Dothideomycetes</taxon>
        <taxon>Dothideomycetidae</taxon>
        <taxon>Myriangiales</taxon>
        <taxon>Myriangiaceae</taxon>
        <taxon>Myriangium</taxon>
    </lineage>
</organism>
<feature type="compositionally biased region" description="Gly residues" evidence="1">
    <location>
        <begin position="87"/>
        <end position="96"/>
    </location>
</feature>
<feature type="region of interest" description="Disordered" evidence="1">
    <location>
        <begin position="75"/>
        <end position="96"/>
    </location>
</feature>
<dbReference type="Pfam" id="PF12937">
    <property type="entry name" value="F-box-like"/>
    <property type="match status" value="1"/>
</dbReference>
<dbReference type="PANTHER" id="PTHR12100:SF1">
    <property type="entry name" value="RECYCLIN-1"/>
    <property type="match status" value="1"/>
</dbReference>
<evidence type="ECO:0000313" key="4">
    <source>
        <dbReference type="Proteomes" id="UP000799439"/>
    </source>
</evidence>
<evidence type="ECO:0000259" key="2">
    <source>
        <dbReference type="PROSITE" id="PS50181"/>
    </source>
</evidence>
<dbReference type="EMBL" id="ML996081">
    <property type="protein sequence ID" value="KAF2156990.1"/>
    <property type="molecule type" value="Genomic_DNA"/>
</dbReference>
<dbReference type="GO" id="GO:0000145">
    <property type="term" value="C:exocyst"/>
    <property type="evidence" value="ECO:0007669"/>
    <property type="project" value="TreeGrafter"/>
</dbReference>